<feature type="transmembrane region" description="Helical" evidence="1">
    <location>
        <begin position="42"/>
        <end position="61"/>
    </location>
</feature>
<evidence type="ECO:0000313" key="3">
    <source>
        <dbReference type="EMBL" id="QSQ27456.1"/>
    </source>
</evidence>
<evidence type="ECO:0000259" key="2">
    <source>
        <dbReference type="Pfam" id="PF13548"/>
    </source>
</evidence>
<keyword evidence="4" id="KW-1185">Reference proteome</keyword>
<dbReference type="InterPro" id="IPR025196">
    <property type="entry name" value="DUF4126"/>
</dbReference>
<accession>A0ABX7PAJ3</accession>
<sequence>MLSFALISQLIGLSSASGTRAGGSLLLVGLAAHFQFLTLPPEMAWMATPEALAIFITLLAFEMYTQRDGDLRMFLGTAQLALSAGSGAMVALASAGMRTGQLPPWAVGVVGAGIALATLTMRQRLARSVDQLESELFHPYRWLMRAEDCLALGLAAAALLWAPLALALVLMFTVGSVVAGVLARRLEARSRRPCPAGCGASIREEASRCPKCRADVPVAVTLDLRLGGRARDVIRQTLDSELPGLREAPERRVAGKR</sequence>
<proteinExistence type="predicted"/>
<gene>
    <name evidence="3" type="ORF">JY651_22205</name>
</gene>
<name>A0ABX7PAJ3_9BACT</name>
<keyword evidence="1" id="KW-0812">Transmembrane</keyword>
<reference evidence="3 4" key="1">
    <citation type="submission" date="2021-02" db="EMBL/GenBank/DDBJ databases">
        <title>De Novo genome assembly of isolated myxobacteria.</title>
        <authorList>
            <person name="Stevens D.C."/>
        </authorList>
    </citation>
    <scope>NUCLEOTIDE SEQUENCE [LARGE SCALE GENOMIC DNA]</scope>
    <source>
        <strain evidence="4">SCPEA02</strain>
    </source>
</reference>
<dbReference type="EMBL" id="CP071090">
    <property type="protein sequence ID" value="QSQ27456.1"/>
    <property type="molecule type" value="Genomic_DNA"/>
</dbReference>
<evidence type="ECO:0000313" key="4">
    <source>
        <dbReference type="Proteomes" id="UP000662747"/>
    </source>
</evidence>
<keyword evidence="1" id="KW-1133">Transmembrane helix</keyword>
<feature type="domain" description="DUF4126" evidence="2">
    <location>
        <begin position="10"/>
        <end position="175"/>
    </location>
</feature>
<dbReference type="Proteomes" id="UP000662747">
    <property type="component" value="Chromosome"/>
</dbReference>
<keyword evidence="1" id="KW-0472">Membrane</keyword>
<evidence type="ECO:0000256" key="1">
    <source>
        <dbReference type="SAM" id="Phobius"/>
    </source>
</evidence>
<dbReference type="Pfam" id="PF13548">
    <property type="entry name" value="DUF4126"/>
    <property type="match status" value="1"/>
</dbReference>
<protein>
    <submittedName>
        <fullName evidence="3">DUF4126 domain-containing protein</fullName>
    </submittedName>
</protein>
<dbReference type="RefSeq" id="WP_206728977.1">
    <property type="nucleotide sequence ID" value="NZ_CP071090.1"/>
</dbReference>
<feature type="transmembrane region" description="Helical" evidence="1">
    <location>
        <begin position="166"/>
        <end position="183"/>
    </location>
</feature>
<organism evidence="3 4">
    <name type="scientific">Pyxidicoccus parkwayensis</name>
    <dbReference type="NCBI Taxonomy" id="2813578"/>
    <lineage>
        <taxon>Bacteria</taxon>
        <taxon>Pseudomonadati</taxon>
        <taxon>Myxococcota</taxon>
        <taxon>Myxococcia</taxon>
        <taxon>Myxococcales</taxon>
        <taxon>Cystobacterineae</taxon>
        <taxon>Myxococcaceae</taxon>
        <taxon>Pyxidicoccus</taxon>
    </lineage>
</organism>
<feature type="transmembrane region" description="Helical" evidence="1">
    <location>
        <begin position="73"/>
        <end position="96"/>
    </location>
</feature>